<evidence type="ECO:0000313" key="10">
    <source>
        <dbReference type="Proteomes" id="UP001165269"/>
    </source>
</evidence>
<dbReference type="Proteomes" id="UP001165269">
    <property type="component" value="Unassembled WGS sequence"/>
</dbReference>
<evidence type="ECO:0000256" key="6">
    <source>
        <dbReference type="ARBA" id="ARBA00023136"/>
    </source>
</evidence>
<gene>
    <name evidence="9" type="ORF">MQP27_48305</name>
</gene>
<evidence type="ECO:0000256" key="3">
    <source>
        <dbReference type="ARBA" id="ARBA00022475"/>
    </source>
</evidence>
<accession>A0ABS9YNQ8</accession>
<dbReference type="Pfam" id="PF00528">
    <property type="entry name" value="BPD_transp_1"/>
    <property type="match status" value="1"/>
</dbReference>
<evidence type="ECO:0000256" key="7">
    <source>
        <dbReference type="RuleBase" id="RU363032"/>
    </source>
</evidence>
<feature type="transmembrane region" description="Helical" evidence="7">
    <location>
        <begin position="124"/>
        <end position="145"/>
    </location>
</feature>
<reference evidence="9" key="1">
    <citation type="submission" date="2022-03" db="EMBL/GenBank/DDBJ databases">
        <title>Streptomyces 7R015 and 7R016 isolated from Barleria lupulina in Thailand.</title>
        <authorList>
            <person name="Kanchanasin P."/>
            <person name="Phongsopitanun W."/>
            <person name="Tanasupawat S."/>
        </authorList>
    </citation>
    <scope>NUCLEOTIDE SEQUENCE</scope>
    <source>
        <strain evidence="9">7R015</strain>
    </source>
</reference>
<dbReference type="PROSITE" id="PS50928">
    <property type="entry name" value="ABC_TM1"/>
    <property type="match status" value="1"/>
</dbReference>
<dbReference type="RefSeq" id="WP_242778062.1">
    <property type="nucleotide sequence ID" value="NZ_JALDAY010000022.1"/>
</dbReference>
<evidence type="ECO:0000259" key="8">
    <source>
        <dbReference type="PROSITE" id="PS50928"/>
    </source>
</evidence>
<comment type="subcellular location">
    <subcellularLocation>
        <location evidence="1 7">Cell membrane</location>
        <topology evidence="1 7">Multi-pass membrane protein</topology>
    </subcellularLocation>
</comment>
<dbReference type="InterPro" id="IPR035906">
    <property type="entry name" value="MetI-like_sf"/>
</dbReference>
<evidence type="ECO:0000256" key="4">
    <source>
        <dbReference type="ARBA" id="ARBA00022692"/>
    </source>
</evidence>
<organism evidence="9 10">
    <name type="scientific">Streptomyces cylindrosporus</name>
    <dbReference type="NCBI Taxonomy" id="2927583"/>
    <lineage>
        <taxon>Bacteria</taxon>
        <taxon>Bacillati</taxon>
        <taxon>Actinomycetota</taxon>
        <taxon>Actinomycetes</taxon>
        <taxon>Kitasatosporales</taxon>
        <taxon>Streptomycetaceae</taxon>
        <taxon>Streptomyces</taxon>
    </lineage>
</organism>
<dbReference type="InterPro" id="IPR000515">
    <property type="entry name" value="MetI-like"/>
</dbReference>
<evidence type="ECO:0000256" key="1">
    <source>
        <dbReference type="ARBA" id="ARBA00004651"/>
    </source>
</evidence>
<keyword evidence="10" id="KW-1185">Reference proteome</keyword>
<name>A0ABS9YNQ8_9ACTN</name>
<comment type="similarity">
    <text evidence="7">Belongs to the binding-protein-dependent transport system permease family.</text>
</comment>
<dbReference type="PANTHER" id="PTHR30193">
    <property type="entry name" value="ABC TRANSPORTER PERMEASE PROTEIN"/>
    <property type="match status" value="1"/>
</dbReference>
<keyword evidence="2 7" id="KW-0813">Transport</keyword>
<evidence type="ECO:0000256" key="2">
    <source>
        <dbReference type="ARBA" id="ARBA00022448"/>
    </source>
</evidence>
<comment type="caution">
    <text evidence="9">The sequence shown here is derived from an EMBL/GenBank/DDBJ whole genome shotgun (WGS) entry which is preliminary data.</text>
</comment>
<keyword evidence="4 7" id="KW-0812">Transmembrane</keyword>
<feature type="transmembrane region" description="Helical" evidence="7">
    <location>
        <begin position="33"/>
        <end position="60"/>
    </location>
</feature>
<feature type="transmembrane region" description="Helical" evidence="7">
    <location>
        <begin position="89"/>
        <end position="112"/>
    </location>
</feature>
<feature type="transmembrane region" description="Helical" evidence="7">
    <location>
        <begin position="177"/>
        <end position="199"/>
    </location>
</feature>
<dbReference type="PANTHER" id="PTHR30193:SF37">
    <property type="entry name" value="INNER MEMBRANE ABC TRANSPORTER PERMEASE PROTEIN YCJO"/>
    <property type="match status" value="1"/>
</dbReference>
<feature type="transmembrane region" description="Helical" evidence="7">
    <location>
        <begin position="230"/>
        <end position="250"/>
    </location>
</feature>
<feature type="transmembrane region" description="Helical" evidence="7">
    <location>
        <begin position="286"/>
        <end position="306"/>
    </location>
</feature>
<keyword evidence="5 7" id="KW-1133">Transmembrane helix</keyword>
<dbReference type="SUPFAM" id="SSF161098">
    <property type="entry name" value="MetI-like"/>
    <property type="match status" value="1"/>
</dbReference>
<protein>
    <submittedName>
        <fullName evidence="9">Sugar ABC transporter permease</fullName>
    </submittedName>
</protein>
<proteinExistence type="inferred from homology"/>
<feature type="domain" description="ABC transmembrane type-1" evidence="8">
    <location>
        <begin position="90"/>
        <end position="302"/>
    </location>
</feature>
<dbReference type="Gene3D" id="1.10.3720.10">
    <property type="entry name" value="MetI-like"/>
    <property type="match status" value="1"/>
</dbReference>
<evidence type="ECO:0000256" key="5">
    <source>
        <dbReference type="ARBA" id="ARBA00022989"/>
    </source>
</evidence>
<keyword evidence="3" id="KW-1003">Cell membrane</keyword>
<evidence type="ECO:0000313" key="9">
    <source>
        <dbReference type="EMBL" id="MCI3278892.1"/>
    </source>
</evidence>
<dbReference type="EMBL" id="JALDAY010000022">
    <property type="protein sequence ID" value="MCI3278892.1"/>
    <property type="molecule type" value="Genomic_DNA"/>
</dbReference>
<dbReference type="CDD" id="cd06261">
    <property type="entry name" value="TM_PBP2"/>
    <property type="match status" value="1"/>
</dbReference>
<sequence length="313" mass="34005">MTTNKATIAVRPLEKRRPAGRSLMYPRRRAYQYAFALPAICLVFVFFVLPFVANAFFAFVRWTGYSSTLTWTGLDNFRLLDQVGLLRHAITVTAIYAVTAMVVQNGVGLALATALQRTGRVNSVFRSVFFVPVLISPLAAGYIWAAVLDDHGPANAFLSAVLPGDFHYAWLGHDTSALLTVASIDAWKLSGLVTLVYIAGLNRIPEQVLQAATLDGAGAWRRFWSIKLPLLAPAVTFNVTVSLVGAFSALDVVFSTTAGGPGDATTLLNVAVYTQYGQSFFGTASALSFVVTLMVILTAVPMMSWLRRREVPM</sequence>
<dbReference type="InterPro" id="IPR051393">
    <property type="entry name" value="ABC_transporter_permease"/>
</dbReference>
<keyword evidence="6 7" id="KW-0472">Membrane</keyword>